<dbReference type="Proteomes" id="UP000323011">
    <property type="component" value="Unassembled WGS sequence"/>
</dbReference>
<dbReference type="Pfam" id="PF00293">
    <property type="entry name" value="NUDIX"/>
    <property type="match status" value="1"/>
</dbReference>
<feature type="compositionally biased region" description="Low complexity" evidence="3">
    <location>
        <begin position="1"/>
        <end position="13"/>
    </location>
</feature>
<reference evidence="5 6" key="1">
    <citation type="submission" date="2019-07" db="EMBL/GenBank/DDBJ databases">
        <title>Genomes of Cafeteria roenbergensis.</title>
        <authorList>
            <person name="Fischer M.G."/>
            <person name="Hackl T."/>
            <person name="Roman M."/>
        </authorList>
    </citation>
    <scope>NUCLEOTIDE SEQUENCE [LARGE SCALE GENOMIC DNA]</scope>
    <source>
        <strain evidence="5 6">BVI</strain>
    </source>
</reference>
<gene>
    <name evidence="5" type="ORF">FNF29_03209</name>
</gene>
<comment type="similarity">
    <text evidence="1">Belongs to the Nudix hydrolase family.</text>
</comment>
<dbReference type="InterPro" id="IPR000086">
    <property type="entry name" value="NUDIX_hydrolase_dom"/>
</dbReference>
<feature type="region of interest" description="Disordered" evidence="3">
    <location>
        <begin position="1"/>
        <end position="25"/>
    </location>
</feature>
<dbReference type="OMA" id="TSEWHHE"/>
<dbReference type="SUPFAM" id="SSF55811">
    <property type="entry name" value="Nudix"/>
    <property type="match status" value="1"/>
</dbReference>
<evidence type="ECO:0000259" key="4">
    <source>
        <dbReference type="PROSITE" id="PS51462"/>
    </source>
</evidence>
<keyword evidence="2" id="KW-0378">Hydrolase</keyword>
<dbReference type="InterPro" id="IPR003293">
    <property type="entry name" value="Nudix_hydrolase6-like"/>
</dbReference>
<dbReference type="AlphaFoldDB" id="A0A5A8CJY8"/>
<protein>
    <recommendedName>
        <fullName evidence="4">Nudix hydrolase domain-containing protein</fullName>
    </recommendedName>
</protein>
<dbReference type="GO" id="GO:0051287">
    <property type="term" value="F:NAD binding"/>
    <property type="evidence" value="ECO:0007669"/>
    <property type="project" value="TreeGrafter"/>
</dbReference>
<evidence type="ECO:0000256" key="1">
    <source>
        <dbReference type="ARBA" id="ARBA00005582"/>
    </source>
</evidence>
<dbReference type="EMBL" id="VLTN01000016">
    <property type="protein sequence ID" value="KAA0153392.1"/>
    <property type="molecule type" value="Genomic_DNA"/>
</dbReference>
<evidence type="ECO:0000256" key="2">
    <source>
        <dbReference type="ARBA" id="ARBA00022801"/>
    </source>
</evidence>
<dbReference type="PROSITE" id="PS00893">
    <property type="entry name" value="NUDIX_BOX"/>
    <property type="match status" value="1"/>
</dbReference>
<dbReference type="Gene3D" id="3.90.79.10">
    <property type="entry name" value="Nucleoside Triphosphate Pyrophosphohydrolase"/>
    <property type="match status" value="1"/>
</dbReference>
<dbReference type="GO" id="GO:0047631">
    <property type="term" value="F:ADP-ribose diphosphatase activity"/>
    <property type="evidence" value="ECO:0007669"/>
    <property type="project" value="TreeGrafter"/>
</dbReference>
<evidence type="ECO:0000313" key="6">
    <source>
        <dbReference type="Proteomes" id="UP000323011"/>
    </source>
</evidence>
<name>A0A5A8CJY8_CAFRO</name>
<dbReference type="InterPro" id="IPR040618">
    <property type="entry name" value="Pre-Nudix"/>
</dbReference>
<feature type="domain" description="Nudix hydrolase" evidence="4">
    <location>
        <begin position="123"/>
        <end position="266"/>
    </location>
</feature>
<sequence>MASPIADASAAAGTGPGRPAPTISVHKDRFDGRVCKCSGFSDSRSADVADFGARIAELLAEFRASSPPARGVWVEVPSDFLMGAMHLRRQGFRIHHADDSAVTLTAWLPDETKDPNLLPDFAHTYCGVGALVVRGPGGHGRASDDPAAAEVLVVRERWAADAEKRFKFPGGAVDRGERLCDAVVREAREETGIVASFVRVVAMEHFTSVRGGNSDLYVACLCEPADPLQEPEADPLEIAEARWMPVAAVLADPRVYPMNKELLRAALADLSAAALPGGAAAGMVCEPRSIRPDPARRAFTYDHYVPSRVAHASGREAVETTSWRWGVFAIGAAVGVAAMVASGLALRSLPSNAGGVSHSR</sequence>
<dbReference type="PANTHER" id="PTHR13994:SF13">
    <property type="entry name" value="FI03680P"/>
    <property type="match status" value="1"/>
</dbReference>
<dbReference type="InterPro" id="IPR020084">
    <property type="entry name" value="NUDIX_hydrolase_CS"/>
</dbReference>
<proteinExistence type="inferred from homology"/>
<dbReference type="Gene3D" id="3.40.630.30">
    <property type="match status" value="1"/>
</dbReference>
<evidence type="ECO:0000256" key="3">
    <source>
        <dbReference type="SAM" id="MobiDB-lite"/>
    </source>
</evidence>
<comment type="caution">
    <text evidence="5">The sequence shown here is derived from an EMBL/GenBank/DDBJ whole genome shotgun (WGS) entry which is preliminary data.</text>
</comment>
<dbReference type="GO" id="GO:0035529">
    <property type="term" value="F:NADH pyrophosphatase activity"/>
    <property type="evidence" value="ECO:0007669"/>
    <property type="project" value="TreeGrafter"/>
</dbReference>
<dbReference type="PROSITE" id="PS51462">
    <property type="entry name" value="NUDIX"/>
    <property type="match status" value="1"/>
</dbReference>
<dbReference type="PANTHER" id="PTHR13994">
    <property type="entry name" value="NUDIX HYDROLASE RELATED"/>
    <property type="match status" value="1"/>
</dbReference>
<keyword evidence="6" id="KW-1185">Reference proteome</keyword>
<organism evidence="5 6">
    <name type="scientific">Cafeteria roenbergensis</name>
    <name type="common">Marine flagellate</name>
    <dbReference type="NCBI Taxonomy" id="33653"/>
    <lineage>
        <taxon>Eukaryota</taxon>
        <taxon>Sar</taxon>
        <taxon>Stramenopiles</taxon>
        <taxon>Bigyra</taxon>
        <taxon>Opalozoa</taxon>
        <taxon>Bicosoecida</taxon>
        <taxon>Cafeteriaceae</taxon>
        <taxon>Cafeteria</taxon>
    </lineage>
</organism>
<accession>A0A5A8CJY8</accession>
<dbReference type="InterPro" id="IPR015797">
    <property type="entry name" value="NUDIX_hydrolase-like_dom_sf"/>
</dbReference>
<dbReference type="Pfam" id="PF18290">
    <property type="entry name" value="Nudix_hydro"/>
    <property type="match status" value="1"/>
</dbReference>
<evidence type="ECO:0000313" key="5">
    <source>
        <dbReference type="EMBL" id="KAA0153392.1"/>
    </source>
</evidence>